<dbReference type="SUPFAM" id="SSF56300">
    <property type="entry name" value="Metallo-dependent phosphatases"/>
    <property type="match status" value="1"/>
</dbReference>
<evidence type="ECO:0000259" key="2">
    <source>
        <dbReference type="Pfam" id="PF00149"/>
    </source>
</evidence>
<dbReference type="InterPro" id="IPR029052">
    <property type="entry name" value="Metallo-depent_PP-like"/>
</dbReference>
<dbReference type="InterPro" id="IPR004843">
    <property type="entry name" value="Calcineurin-like_PHP"/>
</dbReference>
<dbReference type="GO" id="GO:0016787">
    <property type="term" value="F:hydrolase activity"/>
    <property type="evidence" value="ECO:0007669"/>
    <property type="project" value="InterPro"/>
</dbReference>
<evidence type="ECO:0000256" key="1">
    <source>
        <dbReference type="SAM" id="MobiDB-lite"/>
    </source>
</evidence>
<proteinExistence type="predicted"/>
<gene>
    <name evidence="3" type="ORF">C7999DRAFT_33520</name>
</gene>
<dbReference type="PANTHER" id="PTHR37844:SF2">
    <property type="entry name" value="SER_THR PROTEIN PHOSPHATASE SUPERFAMILY (AFU_ORTHOLOGUE AFUA_1G14840)"/>
    <property type="match status" value="1"/>
</dbReference>
<dbReference type="Proteomes" id="UP001303647">
    <property type="component" value="Unassembled WGS sequence"/>
</dbReference>
<evidence type="ECO:0000313" key="4">
    <source>
        <dbReference type="Proteomes" id="UP001303647"/>
    </source>
</evidence>
<organism evidence="3 4">
    <name type="scientific">Corynascus novoguineensis</name>
    <dbReference type="NCBI Taxonomy" id="1126955"/>
    <lineage>
        <taxon>Eukaryota</taxon>
        <taxon>Fungi</taxon>
        <taxon>Dikarya</taxon>
        <taxon>Ascomycota</taxon>
        <taxon>Pezizomycotina</taxon>
        <taxon>Sordariomycetes</taxon>
        <taxon>Sordariomycetidae</taxon>
        <taxon>Sordariales</taxon>
        <taxon>Chaetomiaceae</taxon>
        <taxon>Corynascus</taxon>
    </lineage>
</organism>
<reference evidence="3" key="1">
    <citation type="journal article" date="2023" name="Mol. Phylogenet. Evol.">
        <title>Genome-scale phylogeny and comparative genomics of the fungal order Sordariales.</title>
        <authorList>
            <person name="Hensen N."/>
            <person name="Bonometti L."/>
            <person name="Westerberg I."/>
            <person name="Brannstrom I.O."/>
            <person name="Guillou S."/>
            <person name="Cros-Aarteil S."/>
            <person name="Calhoun S."/>
            <person name="Haridas S."/>
            <person name="Kuo A."/>
            <person name="Mondo S."/>
            <person name="Pangilinan J."/>
            <person name="Riley R."/>
            <person name="LaButti K."/>
            <person name="Andreopoulos B."/>
            <person name="Lipzen A."/>
            <person name="Chen C."/>
            <person name="Yan M."/>
            <person name="Daum C."/>
            <person name="Ng V."/>
            <person name="Clum A."/>
            <person name="Steindorff A."/>
            <person name="Ohm R.A."/>
            <person name="Martin F."/>
            <person name="Silar P."/>
            <person name="Natvig D.O."/>
            <person name="Lalanne C."/>
            <person name="Gautier V."/>
            <person name="Ament-Velasquez S.L."/>
            <person name="Kruys A."/>
            <person name="Hutchinson M.I."/>
            <person name="Powell A.J."/>
            <person name="Barry K."/>
            <person name="Miller A.N."/>
            <person name="Grigoriev I.V."/>
            <person name="Debuchy R."/>
            <person name="Gladieux P."/>
            <person name="Hiltunen Thoren M."/>
            <person name="Johannesson H."/>
        </authorList>
    </citation>
    <scope>NUCLEOTIDE SEQUENCE</scope>
    <source>
        <strain evidence="3">CBS 359.72</strain>
    </source>
</reference>
<feature type="region of interest" description="Disordered" evidence="1">
    <location>
        <begin position="90"/>
        <end position="109"/>
    </location>
</feature>
<reference evidence="3" key="2">
    <citation type="submission" date="2023-05" db="EMBL/GenBank/DDBJ databases">
        <authorList>
            <consortium name="Lawrence Berkeley National Laboratory"/>
            <person name="Steindorff A."/>
            <person name="Hensen N."/>
            <person name="Bonometti L."/>
            <person name="Westerberg I."/>
            <person name="Brannstrom I.O."/>
            <person name="Guillou S."/>
            <person name="Cros-Aarteil S."/>
            <person name="Calhoun S."/>
            <person name="Haridas S."/>
            <person name="Kuo A."/>
            <person name="Mondo S."/>
            <person name="Pangilinan J."/>
            <person name="Riley R."/>
            <person name="Labutti K."/>
            <person name="Andreopoulos B."/>
            <person name="Lipzen A."/>
            <person name="Chen C."/>
            <person name="Yanf M."/>
            <person name="Daum C."/>
            <person name="Ng V."/>
            <person name="Clum A."/>
            <person name="Ohm R."/>
            <person name="Martin F."/>
            <person name="Silar P."/>
            <person name="Natvig D."/>
            <person name="Lalanne C."/>
            <person name="Gautier V."/>
            <person name="Ament-Velasquez S.L."/>
            <person name="Kruys A."/>
            <person name="Hutchinson M.I."/>
            <person name="Powell A.J."/>
            <person name="Barry K."/>
            <person name="Miller A.N."/>
            <person name="Grigoriev I.V."/>
            <person name="Debuchy R."/>
            <person name="Gladieux P."/>
            <person name="Thoren M.H."/>
            <person name="Johannesson H."/>
        </authorList>
    </citation>
    <scope>NUCLEOTIDE SEQUENCE</scope>
    <source>
        <strain evidence="3">CBS 359.72</strain>
    </source>
</reference>
<accession>A0AAN7HLW7</accession>
<dbReference type="EMBL" id="MU857682">
    <property type="protein sequence ID" value="KAK4246123.1"/>
    <property type="molecule type" value="Genomic_DNA"/>
</dbReference>
<feature type="domain" description="Calcineurin-like phosphoesterase" evidence="2">
    <location>
        <begin position="8"/>
        <end position="84"/>
    </location>
</feature>
<protein>
    <recommendedName>
        <fullName evidence="2">Calcineurin-like phosphoesterase domain-containing protein</fullName>
    </recommendedName>
</protein>
<dbReference type="AlphaFoldDB" id="A0AAN7HLW7"/>
<comment type="caution">
    <text evidence="3">The sequence shown here is derived from an EMBL/GenBank/DDBJ whole genome shotgun (WGS) entry which is preliminary data.</text>
</comment>
<sequence>MSPTTFQIVSDLHLETHSYDYTFKQTAPNLALLGDIGQVADDALFVFLERQLNRYWNVFFLRGNHEPVHGSWPAARQRVRDFNEKMERLRAHSTSGTVAAPSRPDSPLTSALRRAGRALPWSSGGGQPKGLRGNSSFSFFLRDNRRL</sequence>
<evidence type="ECO:0000313" key="3">
    <source>
        <dbReference type="EMBL" id="KAK4246123.1"/>
    </source>
</evidence>
<dbReference type="PANTHER" id="PTHR37844">
    <property type="entry name" value="SER/THR PROTEIN PHOSPHATASE SUPERFAMILY (AFU_ORTHOLOGUE AFUA_1G14840)"/>
    <property type="match status" value="1"/>
</dbReference>
<keyword evidence="4" id="KW-1185">Reference proteome</keyword>
<name>A0AAN7HLW7_9PEZI</name>
<dbReference type="Pfam" id="PF00149">
    <property type="entry name" value="Metallophos"/>
    <property type="match status" value="1"/>
</dbReference>